<dbReference type="RefSeq" id="WP_080806988.1">
    <property type="nucleotide sequence ID" value="NZ_CP021983.2"/>
</dbReference>
<accession>A0A1Z3HRE0</accession>
<dbReference type="Gene3D" id="3.40.50.150">
    <property type="entry name" value="Vaccinia Virus protein VP39"/>
    <property type="match status" value="1"/>
</dbReference>
<keyword evidence="2" id="KW-0489">Methyltransferase</keyword>
<protein>
    <submittedName>
        <fullName evidence="2">S-adenosylmethionine-dependent methyltransferase</fullName>
    </submittedName>
</protein>
<keyword evidence="3" id="KW-1185">Reference proteome</keyword>
<dbReference type="InterPro" id="IPR004033">
    <property type="entry name" value="UbiE/COQ5_MeTrFase"/>
</dbReference>
<dbReference type="PANTHER" id="PTHR43591">
    <property type="entry name" value="METHYLTRANSFERASE"/>
    <property type="match status" value="1"/>
</dbReference>
<dbReference type="KEGG" id="hhg:XM38_038430"/>
<dbReference type="STRING" id="1641165.XM38_06945"/>
<dbReference type="SUPFAM" id="SSF53335">
    <property type="entry name" value="S-adenosyl-L-methionine-dependent methyltransferases"/>
    <property type="match status" value="1"/>
</dbReference>
<sequence length="279" mass="31434">MSQIKKLNRYKQKVALGFDLAAADYESHSLRYLPDCANHLVKLAKMQSGQKILDVATGTGFAALAAAKSVGSTGNVIGIDIAKNMLEKSQENIEAMGFKNVEMHVGDAESLNFKNNEFDGVICASGIFFLSDVVAALQEWRRVTKEGGFVSFSSFDQIAFKPMLELLLTRLQKHCVSMTMPVPAKQIDSTEKCYDSLNSAGFEKIEIQTQQLGYYLNNVYEWWNIVWNSGFRFYVSQLPPENLELFKKEHLAEIETYTTKQGIWFDVETIFAKGFKETV</sequence>
<dbReference type="CDD" id="cd02440">
    <property type="entry name" value="AdoMet_MTases"/>
    <property type="match status" value="1"/>
</dbReference>
<dbReference type="InterPro" id="IPR029063">
    <property type="entry name" value="SAM-dependent_MTases_sf"/>
</dbReference>
<reference evidence="2 3" key="1">
    <citation type="journal article" date="2016" name="Biochim. Biophys. Acta">
        <title>Characterization of red-shifted phycobilisomes isolated from the chlorophyll f-containing cyanobacterium Halomicronema hongdechloris.</title>
        <authorList>
            <person name="Li Y."/>
            <person name="Lin Y."/>
            <person name="Garvey C.J."/>
            <person name="Birch D."/>
            <person name="Corkery R.W."/>
            <person name="Loughlin P.C."/>
            <person name="Scheer H."/>
            <person name="Willows R.D."/>
            <person name="Chen M."/>
        </authorList>
    </citation>
    <scope>NUCLEOTIDE SEQUENCE [LARGE SCALE GENOMIC DNA]</scope>
    <source>
        <strain evidence="2 3">C2206</strain>
    </source>
</reference>
<dbReference type="AlphaFoldDB" id="A0A1Z3HRE0"/>
<evidence type="ECO:0000259" key="1">
    <source>
        <dbReference type="Pfam" id="PF13847"/>
    </source>
</evidence>
<dbReference type="Proteomes" id="UP000191901">
    <property type="component" value="Chromosome"/>
</dbReference>
<dbReference type="PROSITE" id="PS51608">
    <property type="entry name" value="SAM_MT_UBIE"/>
    <property type="match status" value="1"/>
</dbReference>
<evidence type="ECO:0000313" key="2">
    <source>
        <dbReference type="EMBL" id="ASC72883.1"/>
    </source>
</evidence>
<dbReference type="EMBL" id="CP021983">
    <property type="protein sequence ID" value="ASC72883.1"/>
    <property type="molecule type" value="Genomic_DNA"/>
</dbReference>
<dbReference type="GO" id="GO:0008168">
    <property type="term" value="F:methyltransferase activity"/>
    <property type="evidence" value="ECO:0007669"/>
    <property type="project" value="UniProtKB-KW"/>
</dbReference>
<dbReference type="Pfam" id="PF13847">
    <property type="entry name" value="Methyltransf_31"/>
    <property type="match status" value="1"/>
</dbReference>
<evidence type="ECO:0000313" key="3">
    <source>
        <dbReference type="Proteomes" id="UP000191901"/>
    </source>
</evidence>
<name>A0A1Z3HRE0_9CYAN</name>
<keyword evidence="2" id="KW-0808">Transferase</keyword>
<gene>
    <name evidence="2" type="ORF">XM38_038430</name>
</gene>
<organism evidence="2 3">
    <name type="scientific">Halomicronema hongdechloris C2206</name>
    <dbReference type="NCBI Taxonomy" id="1641165"/>
    <lineage>
        <taxon>Bacteria</taxon>
        <taxon>Bacillati</taxon>
        <taxon>Cyanobacteriota</taxon>
        <taxon>Cyanophyceae</taxon>
        <taxon>Nodosilineales</taxon>
        <taxon>Nodosilineaceae</taxon>
        <taxon>Halomicronema</taxon>
    </lineage>
</organism>
<dbReference type="OrthoDB" id="527546at2"/>
<dbReference type="GO" id="GO:0032259">
    <property type="term" value="P:methylation"/>
    <property type="evidence" value="ECO:0007669"/>
    <property type="project" value="UniProtKB-KW"/>
</dbReference>
<dbReference type="InterPro" id="IPR025714">
    <property type="entry name" value="Methyltranfer_dom"/>
</dbReference>
<proteinExistence type="predicted"/>
<feature type="domain" description="Methyltransferase" evidence="1">
    <location>
        <begin position="48"/>
        <end position="176"/>
    </location>
</feature>